<proteinExistence type="inferred from homology"/>
<evidence type="ECO:0000256" key="1">
    <source>
        <dbReference type="ARBA" id="ARBA00006034"/>
    </source>
</evidence>
<evidence type="ECO:0000313" key="6">
    <source>
        <dbReference type="Proteomes" id="UP001551482"/>
    </source>
</evidence>
<comment type="caution">
    <text evidence="5">The sequence shown here is derived from an EMBL/GenBank/DDBJ whole genome shotgun (WGS) entry which is preliminary data.</text>
</comment>
<dbReference type="InterPro" id="IPR030903">
    <property type="entry name" value="CDPS"/>
</dbReference>
<evidence type="ECO:0000256" key="2">
    <source>
        <dbReference type="ARBA" id="ARBA00022679"/>
    </source>
</evidence>
<evidence type="ECO:0000313" key="5">
    <source>
        <dbReference type="EMBL" id="MEU8135920.1"/>
    </source>
</evidence>
<comment type="similarity">
    <text evidence="1">Belongs to the CDPS family.</text>
</comment>
<accession>A0ABV3DJJ3</accession>
<dbReference type="Gene3D" id="3.40.50.11710">
    <property type="entry name" value="Cyclodipeptide synthase"/>
    <property type="match status" value="1"/>
</dbReference>
<evidence type="ECO:0000256" key="3">
    <source>
        <dbReference type="ARBA" id="ARBA00030771"/>
    </source>
</evidence>
<feature type="region of interest" description="Disordered" evidence="4">
    <location>
        <begin position="263"/>
        <end position="290"/>
    </location>
</feature>
<evidence type="ECO:0000256" key="4">
    <source>
        <dbReference type="SAM" id="MobiDB-lite"/>
    </source>
</evidence>
<gene>
    <name evidence="5" type="ORF">AB0C36_20685</name>
</gene>
<reference evidence="5 6" key="1">
    <citation type="submission" date="2024-06" db="EMBL/GenBank/DDBJ databases">
        <title>The Natural Products Discovery Center: Release of the First 8490 Sequenced Strains for Exploring Actinobacteria Biosynthetic Diversity.</title>
        <authorList>
            <person name="Kalkreuter E."/>
            <person name="Kautsar S.A."/>
            <person name="Yang D."/>
            <person name="Bader C.D."/>
            <person name="Teijaro C.N."/>
            <person name="Fluegel L."/>
            <person name="Davis C.M."/>
            <person name="Simpson J.R."/>
            <person name="Lauterbach L."/>
            <person name="Steele A.D."/>
            <person name="Gui C."/>
            <person name="Meng S."/>
            <person name="Li G."/>
            <person name="Viehrig K."/>
            <person name="Ye F."/>
            <person name="Su P."/>
            <person name="Kiefer A.F."/>
            <person name="Nichols A."/>
            <person name="Cepeda A.J."/>
            <person name="Yan W."/>
            <person name="Fan B."/>
            <person name="Jiang Y."/>
            <person name="Adhikari A."/>
            <person name="Zheng C.-J."/>
            <person name="Schuster L."/>
            <person name="Cowan T.M."/>
            <person name="Smanski M.J."/>
            <person name="Chevrette M.G."/>
            <person name="De Carvalho L.P.S."/>
            <person name="Shen B."/>
        </authorList>
    </citation>
    <scope>NUCLEOTIDE SEQUENCE [LARGE SCALE GENOMIC DNA]</scope>
    <source>
        <strain evidence="5 6">NPDC048946</strain>
    </source>
</reference>
<dbReference type="InterPro" id="IPR038622">
    <property type="entry name" value="CDPS_sf"/>
</dbReference>
<name>A0ABV3DJJ3_9ACTN</name>
<protein>
    <recommendedName>
        <fullName evidence="3">Cyclodipeptide synthase</fullName>
    </recommendedName>
</protein>
<organism evidence="5 6">
    <name type="scientific">Streptodolium elevatio</name>
    <dbReference type="NCBI Taxonomy" id="3157996"/>
    <lineage>
        <taxon>Bacteria</taxon>
        <taxon>Bacillati</taxon>
        <taxon>Actinomycetota</taxon>
        <taxon>Actinomycetes</taxon>
        <taxon>Kitasatosporales</taxon>
        <taxon>Streptomycetaceae</taxon>
        <taxon>Streptodolium</taxon>
    </lineage>
</organism>
<dbReference type="RefSeq" id="WP_358356052.1">
    <property type="nucleotide sequence ID" value="NZ_JBEZFP010000053.1"/>
</dbReference>
<dbReference type="Proteomes" id="UP001551482">
    <property type="component" value="Unassembled WGS sequence"/>
</dbReference>
<dbReference type="NCBIfam" id="TIGR04539">
    <property type="entry name" value="tRNA_cyclodipep"/>
    <property type="match status" value="1"/>
</dbReference>
<dbReference type="Pfam" id="PF16715">
    <property type="entry name" value="CDPS"/>
    <property type="match status" value="1"/>
</dbReference>
<keyword evidence="6" id="KW-1185">Reference proteome</keyword>
<dbReference type="EMBL" id="JBEZFP010000053">
    <property type="protein sequence ID" value="MEU8135920.1"/>
    <property type="molecule type" value="Genomic_DNA"/>
</dbReference>
<sequence length="290" mass="31156">MTTATGILEPASLPMAVAAARVFDVEPYTPHCQVIREEGDHAVIGVSPGNSYFSAQRVIDLARWGVANFREVDLVYTDLHVAEMYEALGYPADDARRKAVKNLRGVRAKVTGAVEAVGPHGGRLRSHPMSAFTDNPAYRAIHEHISELLEHDPEFVRTCDALVDSFLSSKVLDGRAATAEQREVCLKYVCAEAPLFLDTPAILGVPSSLNCYHQLLPMAELLYSRGSGLRASRNQGHAIVKPTEGPHDRPVAVSLTGSLGGSRATSAAADTTSESTATATIATEGNRHDR</sequence>
<feature type="compositionally biased region" description="Low complexity" evidence="4">
    <location>
        <begin position="264"/>
        <end position="283"/>
    </location>
</feature>
<keyword evidence="2" id="KW-0808">Transferase</keyword>